<dbReference type="Pfam" id="PF00005">
    <property type="entry name" value="ABC_tran"/>
    <property type="match status" value="2"/>
</dbReference>
<evidence type="ECO:0000313" key="7">
    <source>
        <dbReference type="Proteomes" id="UP000658613"/>
    </source>
</evidence>
<organism evidence="6 7">
    <name type="scientific">Corynebacterium aquatimens</name>
    <dbReference type="NCBI Taxonomy" id="1190508"/>
    <lineage>
        <taxon>Bacteria</taxon>
        <taxon>Bacillati</taxon>
        <taxon>Actinomycetota</taxon>
        <taxon>Actinomycetes</taxon>
        <taxon>Mycobacteriales</taxon>
        <taxon>Corynebacteriaceae</taxon>
        <taxon>Corynebacterium</taxon>
    </lineage>
</organism>
<dbReference type="PANTHER" id="PTHR19211:SF14">
    <property type="entry name" value="ATP-BINDING CASSETTE SUB-FAMILY F MEMBER 1"/>
    <property type="match status" value="1"/>
</dbReference>
<sequence>MVAPLHIGLDGVSFSYPDGHRVLTDISFAVPSGAVTGLIGENGSGKSTLLSLIAGELSPTAGTIITPPITGFIAQETSLPFSSPARMLIDDAVDELRGVERAIEELSLKMADASQGANSASLSEEFDLALARAEHSGVWELDARVATVLAGLGLAGVDLDTPLGEMSGGQRRRFALATLLLRPVDAMVLDEPTNHLDDEAVDFLVSEVTEFKGPVLIASHDRYFLDTACDSLVDLDLGLGSEGGYGEETKQGARFTGDFTDYLAAREERRRRWATDYAAQEHERTRLEKAAGATEDDVFHSSESKSDTRASAKFFADRAAKTIGARRKAAENRLETLKRYEIPAPPKRLSFQGLPPHTATSLGVPAIVAKDLEVPDRLAPISFKVQPGQQLLVEGPNGSGKSTLLRIIDGELTTYNGDILIPEELTIARLEQDDSWNDLSLTPNDVFEAHAPAGAPTLVEMGLMTDEQAAKRLDDLSLGQRRRVSLGIILASPPDLLLLDEPTNHLSLALAEELENALDDFAGTVVITSHDRWVRHRWRERIAKKDRRATILTLSTLWTEEVWRDDE</sequence>
<protein>
    <submittedName>
        <fullName evidence="6">Macrolide transport system ATP-binding/permease protein</fullName>
    </submittedName>
</protein>
<dbReference type="InterPro" id="IPR003593">
    <property type="entry name" value="AAA+_ATPase"/>
</dbReference>
<accession>A0A931GRG8</accession>
<dbReference type="SMART" id="SM00382">
    <property type="entry name" value="AAA"/>
    <property type="match status" value="2"/>
</dbReference>
<reference evidence="6" key="1">
    <citation type="submission" date="2020-11" db="EMBL/GenBank/DDBJ databases">
        <title>Sequencing the genomes of 1000 actinobacteria strains.</title>
        <authorList>
            <person name="Klenk H.-P."/>
        </authorList>
    </citation>
    <scope>NUCLEOTIDE SEQUENCE</scope>
    <source>
        <strain evidence="6">DSM 45632</strain>
    </source>
</reference>
<dbReference type="Proteomes" id="UP000658613">
    <property type="component" value="Unassembled WGS sequence"/>
</dbReference>
<gene>
    <name evidence="6" type="ORF">IW254_000917</name>
</gene>
<keyword evidence="3 6" id="KW-0067">ATP-binding</keyword>
<dbReference type="PANTHER" id="PTHR19211">
    <property type="entry name" value="ATP-BINDING TRANSPORT PROTEIN-RELATED"/>
    <property type="match status" value="1"/>
</dbReference>
<evidence type="ECO:0000256" key="1">
    <source>
        <dbReference type="ARBA" id="ARBA00022737"/>
    </source>
</evidence>
<dbReference type="InterPro" id="IPR027417">
    <property type="entry name" value="P-loop_NTPase"/>
</dbReference>
<evidence type="ECO:0000256" key="2">
    <source>
        <dbReference type="ARBA" id="ARBA00022741"/>
    </source>
</evidence>
<proteinExistence type="predicted"/>
<keyword evidence="7" id="KW-1185">Reference proteome</keyword>
<dbReference type="PROSITE" id="PS00211">
    <property type="entry name" value="ABC_TRANSPORTER_1"/>
    <property type="match status" value="2"/>
</dbReference>
<evidence type="ECO:0000256" key="4">
    <source>
        <dbReference type="SAM" id="MobiDB-lite"/>
    </source>
</evidence>
<dbReference type="RefSeq" id="WP_196824422.1">
    <property type="nucleotide sequence ID" value="NZ_CP046980.1"/>
</dbReference>
<comment type="caution">
    <text evidence="6">The sequence shown here is derived from an EMBL/GenBank/DDBJ whole genome shotgun (WGS) entry which is preliminary data.</text>
</comment>
<feature type="region of interest" description="Disordered" evidence="4">
    <location>
        <begin position="284"/>
        <end position="304"/>
    </location>
</feature>
<keyword evidence="1" id="KW-0677">Repeat</keyword>
<dbReference type="InterPro" id="IPR003439">
    <property type="entry name" value="ABC_transporter-like_ATP-bd"/>
</dbReference>
<dbReference type="AlphaFoldDB" id="A0A931GRG8"/>
<dbReference type="SUPFAM" id="SSF52540">
    <property type="entry name" value="P-loop containing nucleoside triphosphate hydrolases"/>
    <property type="match status" value="2"/>
</dbReference>
<dbReference type="PROSITE" id="PS50893">
    <property type="entry name" value="ABC_TRANSPORTER_2"/>
    <property type="match status" value="2"/>
</dbReference>
<evidence type="ECO:0000259" key="5">
    <source>
        <dbReference type="PROSITE" id="PS50893"/>
    </source>
</evidence>
<feature type="domain" description="ABC transporter" evidence="5">
    <location>
        <begin position="362"/>
        <end position="562"/>
    </location>
</feature>
<evidence type="ECO:0000256" key="3">
    <source>
        <dbReference type="ARBA" id="ARBA00022840"/>
    </source>
</evidence>
<dbReference type="EMBL" id="JADOUE010000001">
    <property type="protein sequence ID" value="MBG6121948.1"/>
    <property type="molecule type" value="Genomic_DNA"/>
</dbReference>
<dbReference type="CDD" id="cd03221">
    <property type="entry name" value="ABCF_EF-3"/>
    <property type="match status" value="2"/>
</dbReference>
<dbReference type="InterPro" id="IPR017871">
    <property type="entry name" value="ABC_transporter-like_CS"/>
</dbReference>
<dbReference type="GO" id="GO:0016887">
    <property type="term" value="F:ATP hydrolysis activity"/>
    <property type="evidence" value="ECO:0007669"/>
    <property type="project" value="InterPro"/>
</dbReference>
<dbReference type="GO" id="GO:0005524">
    <property type="term" value="F:ATP binding"/>
    <property type="evidence" value="ECO:0007669"/>
    <property type="project" value="UniProtKB-KW"/>
</dbReference>
<dbReference type="FunFam" id="3.40.50.300:FF:000011">
    <property type="entry name" value="Putative ABC transporter ATP-binding component"/>
    <property type="match status" value="1"/>
</dbReference>
<evidence type="ECO:0000313" key="6">
    <source>
        <dbReference type="EMBL" id="MBG6121948.1"/>
    </source>
</evidence>
<dbReference type="Gene3D" id="3.40.50.300">
    <property type="entry name" value="P-loop containing nucleotide triphosphate hydrolases"/>
    <property type="match status" value="2"/>
</dbReference>
<name>A0A931GRG8_9CORY</name>
<feature type="domain" description="ABC transporter" evidence="5">
    <location>
        <begin position="7"/>
        <end position="262"/>
    </location>
</feature>
<keyword evidence="2" id="KW-0547">Nucleotide-binding</keyword>
<dbReference type="InterPro" id="IPR050611">
    <property type="entry name" value="ABCF"/>
</dbReference>